<organism evidence="3 4">
    <name type="scientific">Pleurodeles waltl</name>
    <name type="common">Iberian ribbed newt</name>
    <dbReference type="NCBI Taxonomy" id="8319"/>
    <lineage>
        <taxon>Eukaryota</taxon>
        <taxon>Metazoa</taxon>
        <taxon>Chordata</taxon>
        <taxon>Craniata</taxon>
        <taxon>Vertebrata</taxon>
        <taxon>Euteleostomi</taxon>
        <taxon>Amphibia</taxon>
        <taxon>Batrachia</taxon>
        <taxon>Caudata</taxon>
        <taxon>Salamandroidea</taxon>
        <taxon>Salamandridae</taxon>
        <taxon>Pleurodelinae</taxon>
        <taxon>Pleurodeles</taxon>
    </lineage>
</organism>
<sequence length="435" mass="48108">MAVQFFLPCILSLLQHVHSLPQLDDFAFQFFDLRHQFLLQGSKVPAQGPEQLLHEGPGQGWLTFHMFSLFLDVPTLFQRWCLLGGGFGEEVPQRALFVAVPLGRHHQFPAGREWSPQRLQSTTPTAPPPRHSCTVLKALKRSRTWGFSSLLRCSAPPVAQEVQKHSHQKPVLRLHPAVRCVAPQFRGSTPNCPASPPQPDRLSTCPRLPNRGGGQDPRRPERGGYSVPRTPRAQYQPAPRGGGLRSSPPSSGPGLGPRTQEPSSMPRALFSQGPVSSPSVTSSWAPRYPAVKRARGGQQLSTPLMGWRQLYSTGSEQHRGLRSPLQCRPAPPLRVLTTPRQAARPTCPPPHGTQCQSGSRGSSIWPHRPIQGPPQVLGARHKPTRDGRRCPRAGSRCGPRRSSEERLLRGGYLSHTPRSLFSKYFLFCVEKVFAT</sequence>
<evidence type="ECO:0000313" key="3">
    <source>
        <dbReference type="EMBL" id="KAJ1140139.1"/>
    </source>
</evidence>
<proteinExistence type="predicted"/>
<comment type="caution">
    <text evidence="3">The sequence shown here is derived from an EMBL/GenBank/DDBJ whole genome shotgun (WGS) entry which is preliminary data.</text>
</comment>
<evidence type="ECO:0000256" key="2">
    <source>
        <dbReference type="SAM" id="SignalP"/>
    </source>
</evidence>
<name>A0AAV7QK83_PLEWA</name>
<keyword evidence="2" id="KW-0732">Signal</keyword>
<feature type="compositionally biased region" description="Polar residues" evidence="1">
    <location>
        <begin position="353"/>
        <end position="362"/>
    </location>
</feature>
<reference evidence="3" key="1">
    <citation type="journal article" date="2022" name="bioRxiv">
        <title>Sequencing and chromosome-scale assembly of the giantPleurodeles waltlgenome.</title>
        <authorList>
            <person name="Brown T."/>
            <person name="Elewa A."/>
            <person name="Iarovenko S."/>
            <person name="Subramanian E."/>
            <person name="Araus A.J."/>
            <person name="Petzold A."/>
            <person name="Susuki M."/>
            <person name="Suzuki K.-i.T."/>
            <person name="Hayashi T."/>
            <person name="Toyoda A."/>
            <person name="Oliveira C."/>
            <person name="Osipova E."/>
            <person name="Leigh N.D."/>
            <person name="Simon A."/>
            <person name="Yun M.H."/>
        </authorList>
    </citation>
    <scope>NUCLEOTIDE SEQUENCE</scope>
    <source>
        <strain evidence="3">20211129_DDA</strain>
        <tissue evidence="3">Liver</tissue>
    </source>
</reference>
<feature type="region of interest" description="Disordered" evidence="1">
    <location>
        <begin position="111"/>
        <end position="131"/>
    </location>
</feature>
<gene>
    <name evidence="3" type="ORF">NDU88_006499</name>
</gene>
<dbReference type="AlphaFoldDB" id="A0AAV7QK83"/>
<dbReference type="Proteomes" id="UP001066276">
    <property type="component" value="Chromosome 6"/>
</dbReference>
<protein>
    <submittedName>
        <fullName evidence="3">Uncharacterized protein</fullName>
    </submittedName>
</protein>
<feature type="compositionally biased region" description="Polar residues" evidence="1">
    <location>
        <begin position="273"/>
        <end position="284"/>
    </location>
</feature>
<feature type="signal peptide" evidence="2">
    <location>
        <begin position="1"/>
        <end position="19"/>
    </location>
</feature>
<feature type="chain" id="PRO_5043675608" evidence="2">
    <location>
        <begin position="20"/>
        <end position="435"/>
    </location>
</feature>
<accession>A0AAV7QK83</accession>
<evidence type="ECO:0000256" key="1">
    <source>
        <dbReference type="SAM" id="MobiDB-lite"/>
    </source>
</evidence>
<evidence type="ECO:0000313" key="4">
    <source>
        <dbReference type="Proteomes" id="UP001066276"/>
    </source>
</evidence>
<dbReference type="EMBL" id="JANPWB010000010">
    <property type="protein sequence ID" value="KAJ1140139.1"/>
    <property type="molecule type" value="Genomic_DNA"/>
</dbReference>
<feature type="region of interest" description="Disordered" evidence="1">
    <location>
        <begin position="188"/>
        <end position="284"/>
    </location>
</feature>
<feature type="region of interest" description="Disordered" evidence="1">
    <location>
        <begin position="340"/>
        <end position="402"/>
    </location>
</feature>
<keyword evidence="4" id="KW-1185">Reference proteome</keyword>